<organism evidence="1 2">
    <name type="scientific">Funiculus sociatus GB2-A5</name>
    <dbReference type="NCBI Taxonomy" id="2933946"/>
    <lineage>
        <taxon>Bacteria</taxon>
        <taxon>Bacillati</taxon>
        <taxon>Cyanobacteriota</taxon>
        <taxon>Cyanophyceae</taxon>
        <taxon>Coleofasciculales</taxon>
        <taxon>Coleofasciculaceae</taxon>
        <taxon>Funiculus</taxon>
    </lineage>
</organism>
<protein>
    <submittedName>
        <fullName evidence="1">Uncharacterized protein</fullName>
    </submittedName>
</protein>
<evidence type="ECO:0000313" key="2">
    <source>
        <dbReference type="Proteomes" id="UP001442494"/>
    </source>
</evidence>
<proteinExistence type="predicted"/>
<sequence length="107" mass="11530">MLTGDKALLVLPFNQQRRLSPYLSAVPPSNKVYRPGCQEIAIARVIEPISPKLIRLGIVLSVPSSRTNSLLPTNANHHAGSDCTGGGAMPGMKVRYIFSRMPQSVCA</sequence>
<accession>A0ABV0JZN9</accession>
<gene>
    <name evidence="1" type="ORF">NDI37_26910</name>
</gene>
<comment type="caution">
    <text evidence="1">The sequence shown here is derived from an EMBL/GenBank/DDBJ whole genome shotgun (WGS) entry which is preliminary data.</text>
</comment>
<dbReference type="RefSeq" id="WP_190417960.1">
    <property type="nucleotide sequence ID" value="NZ_JAMPKK010000108.1"/>
</dbReference>
<dbReference type="EMBL" id="JAMPKK010000108">
    <property type="protein sequence ID" value="MEP0868072.1"/>
    <property type="molecule type" value="Genomic_DNA"/>
</dbReference>
<evidence type="ECO:0000313" key="1">
    <source>
        <dbReference type="EMBL" id="MEP0868072.1"/>
    </source>
</evidence>
<dbReference type="Proteomes" id="UP001442494">
    <property type="component" value="Unassembled WGS sequence"/>
</dbReference>
<name>A0ABV0JZN9_9CYAN</name>
<reference evidence="1 2" key="1">
    <citation type="submission" date="2022-04" db="EMBL/GenBank/DDBJ databases">
        <title>Positive selection, recombination, and allopatry shape intraspecific diversity of widespread and dominant cyanobacteria.</title>
        <authorList>
            <person name="Wei J."/>
            <person name="Shu W."/>
            <person name="Hu C."/>
        </authorList>
    </citation>
    <scope>NUCLEOTIDE SEQUENCE [LARGE SCALE GENOMIC DNA]</scope>
    <source>
        <strain evidence="1 2">GB2-A5</strain>
    </source>
</reference>
<keyword evidence="2" id="KW-1185">Reference proteome</keyword>